<dbReference type="InterPro" id="IPR000792">
    <property type="entry name" value="Tscrpt_reg_LuxR_C"/>
</dbReference>
<evidence type="ECO:0000259" key="5">
    <source>
        <dbReference type="PROSITE" id="PS50110"/>
    </source>
</evidence>
<dbReference type="PANTHER" id="PTHR43214:SF17">
    <property type="entry name" value="TRANSCRIPTIONAL REGULATORY PROTEIN RCSB"/>
    <property type="match status" value="1"/>
</dbReference>
<dbReference type="OrthoDB" id="8585266at2"/>
<dbReference type="InterPro" id="IPR039420">
    <property type="entry name" value="WalR-like"/>
</dbReference>
<dbReference type="SUPFAM" id="SSF46894">
    <property type="entry name" value="C-terminal effector domain of the bipartite response regulators"/>
    <property type="match status" value="1"/>
</dbReference>
<dbReference type="PROSITE" id="PS50043">
    <property type="entry name" value="HTH_LUXR_2"/>
    <property type="match status" value="1"/>
</dbReference>
<dbReference type="AlphaFoldDB" id="A0A7Z2JDF5"/>
<reference evidence="6 7" key="1">
    <citation type="submission" date="2019-12" db="EMBL/GenBank/DDBJ databases">
        <title>Paraburkholderia acidiphila 7Q-K02 sp. nov and Paraburkholderia acidisoli DHF22 sp. nov., two strains isolated from forest soil.</title>
        <authorList>
            <person name="Gao Z."/>
            <person name="Qiu L."/>
        </authorList>
    </citation>
    <scope>NUCLEOTIDE SEQUENCE [LARGE SCALE GENOMIC DNA]</scope>
    <source>
        <strain evidence="6 7">DHF22</strain>
    </source>
</reference>
<dbReference type="InterPro" id="IPR011006">
    <property type="entry name" value="CheY-like_superfamily"/>
</dbReference>
<evidence type="ECO:0000313" key="7">
    <source>
        <dbReference type="Proteomes" id="UP000433577"/>
    </source>
</evidence>
<evidence type="ECO:0000256" key="1">
    <source>
        <dbReference type="ARBA" id="ARBA00022553"/>
    </source>
</evidence>
<dbReference type="Proteomes" id="UP000433577">
    <property type="component" value="Chromosome 1"/>
</dbReference>
<dbReference type="GO" id="GO:0006355">
    <property type="term" value="P:regulation of DNA-templated transcription"/>
    <property type="evidence" value="ECO:0007669"/>
    <property type="project" value="InterPro"/>
</dbReference>
<dbReference type="CDD" id="cd06170">
    <property type="entry name" value="LuxR_C_like"/>
    <property type="match status" value="1"/>
</dbReference>
<dbReference type="PROSITE" id="PS00622">
    <property type="entry name" value="HTH_LUXR_1"/>
    <property type="match status" value="1"/>
</dbReference>
<evidence type="ECO:0000313" key="6">
    <source>
        <dbReference type="EMBL" id="QGZ60531.1"/>
    </source>
</evidence>
<dbReference type="InterPro" id="IPR016032">
    <property type="entry name" value="Sig_transdc_resp-reg_C-effctor"/>
</dbReference>
<feature type="domain" description="HTH luxR-type" evidence="4">
    <location>
        <begin position="182"/>
        <end position="245"/>
    </location>
</feature>
<feature type="modified residue" description="4-aspartylphosphate" evidence="3">
    <location>
        <position position="90"/>
    </location>
</feature>
<keyword evidence="2" id="KW-0238">DNA-binding</keyword>
<dbReference type="CDD" id="cd17535">
    <property type="entry name" value="REC_NarL-like"/>
    <property type="match status" value="1"/>
</dbReference>
<evidence type="ECO:0000256" key="3">
    <source>
        <dbReference type="PROSITE-ProRule" id="PRU00169"/>
    </source>
</evidence>
<dbReference type="GO" id="GO:0000160">
    <property type="term" value="P:phosphorelay signal transduction system"/>
    <property type="evidence" value="ECO:0007669"/>
    <property type="project" value="InterPro"/>
</dbReference>
<name>A0A7Z2JDF5_9BURK</name>
<gene>
    <name evidence="6" type="ORF">FAZ98_01610</name>
</gene>
<dbReference type="SMART" id="SM00448">
    <property type="entry name" value="REC"/>
    <property type="match status" value="1"/>
</dbReference>
<dbReference type="SUPFAM" id="SSF52172">
    <property type="entry name" value="CheY-like"/>
    <property type="match status" value="1"/>
</dbReference>
<dbReference type="PRINTS" id="PR00038">
    <property type="entry name" value="HTHLUXR"/>
</dbReference>
<dbReference type="InterPro" id="IPR036388">
    <property type="entry name" value="WH-like_DNA-bd_sf"/>
</dbReference>
<organism evidence="6 7">
    <name type="scientific">Paraburkholderia acidisoli</name>
    <dbReference type="NCBI Taxonomy" id="2571748"/>
    <lineage>
        <taxon>Bacteria</taxon>
        <taxon>Pseudomonadati</taxon>
        <taxon>Pseudomonadota</taxon>
        <taxon>Betaproteobacteria</taxon>
        <taxon>Burkholderiales</taxon>
        <taxon>Burkholderiaceae</taxon>
        <taxon>Paraburkholderia</taxon>
    </lineage>
</organism>
<dbReference type="Gene3D" id="1.10.10.10">
    <property type="entry name" value="Winged helix-like DNA-binding domain superfamily/Winged helix DNA-binding domain"/>
    <property type="match status" value="1"/>
</dbReference>
<protein>
    <submittedName>
        <fullName evidence="6">Response regulator</fullName>
    </submittedName>
</protein>
<proteinExistence type="predicted"/>
<keyword evidence="1 3" id="KW-0597">Phosphoprotein</keyword>
<evidence type="ECO:0000256" key="2">
    <source>
        <dbReference type="ARBA" id="ARBA00023125"/>
    </source>
</evidence>
<dbReference type="SMART" id="SM00421">
    <property type="entry name" value="HTH_LUXR"/>
    <property type="match status" value="1"/>
</dbReference>
<dbReference type="InterPro" id="IPR058245">
    <property type="entry name" value="NreC/VraR/RcsB-like_REC"/>
</dbReference>
<dbReference type="Pfam" id="PF00072">
    <property type="entry name" value="Response_reg"/>
    <property type="match status" value="1"/>
</dbReference>
<dbReference type="Pfam" id="PF00196">
    <property type="entry name" value="GerE"/>
    <property type="match status" value="1"/>
</dbReference>
<dbReference type="PROSITE" id="PS50110">
    <property type="entry name" value="RESPONSE_REGULATORY"/>
    <property type="match status" value="1"/>
</dbReference>
<accession>A0A7Z2JDF5</accession>
<dbReference type="EMBL" id="CP046913">
    <property type="protein sequence ID" value="QGZ60531.1"/>
    <property type="molecule type" value="Genomic_DNA"/>
</dbReference>
<evidence type="ECO:0000259" key="4">
    <source>
        <dbReference type="PROSITE" id="PS50043"/>
    </source>
</evidence>
<dbReference type="PANTHER" id="PTHR43214">
    <property type="entry name" value="TWO-COMPONENT RESPONSE REGULATOR"/>
    <property type="match status" value="1"/>
</dbReference>
<feature type="domain" description="Response regulatory" evidence="5">
    <location>
        <begin position="39"/>
        <end position="159"/>
    </location>
</feature>
<dbReference type="RefSeq" id="WP_158948139.1">
    <property type="nucleotide sequence ID" value="NZ_CP046913.1"/>
</dbReference>
<dbReference type="GO" id="GO:0003677">
    <property type="term" value="F:DNA binding"/>
    <property type="evidence" value="ECO:0007669"/>
    <property type="project" value="UniProtKB-KW"/>
</dbReference>
<sequence length="247" mass="26085">MNEALYERGLAAQGEQANYPQLVARPATPPVERAPAPLRVLVADDHACVRLGVTQLLRATPGATVVGEADDTLALATQLDMTPCDVVISDLCMPGLHGEYSSLAVLRRLAQASGAPAVVVLTMMSTPQILTGLLQIGLTVIVDKRDVTVALLSALAAACAGQAFLSEHVRAALDNAGADCAPCAGIPSAREWEVFQLYAQGMPVCEIANRLQRSVKTISSQKRSTMRKLGLVTERDLIDFATLVGIT</sequence>
<dbReference type="Gene3D" id="3.40.50.2300">
    <property type="match status" value="1"/>
</dbReference>
<dbReference type="InterPro" id="IPR001789">
    <property type="entry name" value="Sig_transdc_resp-reg_receiver"/>
</dbReference>
<dbReference type="KEGG" id="pacs:FAZ98_01610"/>
<keyword evidence="7" id="KW-1185">Reference proteome</keyword>